<name>A0A482WK50_LAOST</name>
<dbReference type="EC" id="3.1.3.48" evidence="2"/>
<evidence type="ECO:0000256" key="2">
    <source>
        <dbReference type="ARBA" id="ARBA00013064"/>
    </source>
</evidence>
<organism evidence="6 7">
    <name type="scientific">Laodelphax striatellus</name>
    <name type="common">Small brown planthopper</name>
    <name type="synonym">Delphax striatella</name>
    <dbReference type="NCBI Taxonomy" id="195883"/>
    <lineage>
        <taxon>Eukaryota</taxon>
        <taxon>Metazoa</taxon>
        <taxon>Ecdysozoa</taxon>
        <taxon>Arthropoda</taxon>
        <taxon>Hexapoda</taxon>
        <taxon>Insecta</taxon>
        <taxon>Pterygota</taxon>
        <taxon>Neoptera</taxon>
        <taxon>Paraneoptera</taxon>
        <taxon>Hemiptera</taxon>
        <taxon>Auchenorrhyncha</taxon>
        <taxon>Fulgoroidea</taxon>
        <taxon>Delphacidae</taxon>
        <taxon>Criomorphinae</taxon>
        <taxon>Laodelphax</taxon>
    </lineage>
</organism>
<dbReference type="Proteomes" id="UP000291343">
    <property type="component" value="Unassembled WGS sequence"/>
</dbReference>
<comment type="similarity">
    <text evidence="1">Belongs to the protein-tyrosine phosphatase family.</text>
</comment>
<accession>A0A482WK50</accession>
<protein>
    <recommendedName>
        <fullName evidence="2">protein-tyrosine-phosphatase</fullName>
        <ecNumber evidence="2">3.1.3.48</ecNumber>
    </recommendedName>
</protein>
<dbReference type="STRING" id="195883.A0A482WK50"/>
<gene>
    <name evidence="6" type="ORF">LSTR_LSTR016070</name>
</gene>
<evidence type="ECO:0000313" key="6">
    <source>
        <dbReference type="EMBL" id="RZF33905.1"/>
    </source>
</evidence>
<dbReference type="PANTHER" id="PTHR19134:SF562">
    <property type="entry name" value="PROTEIN-TYROSINE-PHOSPHATASE"/>
    <property type="match status" value="1"/>
</dbReference>
<keyword evidence="7" id="KW-1185">Reference proteome</keyword>
<evidence type="ECO:0000256" key="3">
    <source>
        <dbReference type="ARBA" id="ARBA00022801"/>
    </source>
</evidence>
<dbReference type="Gene3D" id="3.90.190.10">
    <property type="entry name" value="Protein tyrosine phosphatase superfamily"/>
    <property type="match status" value="1"/>
</dbReference>
<keyword evidence="4" id="KW-0904">Protein phosphatase</keyword>
<dbReference type="InterPro" id="IPR000242">
    <property type="entry name" value="PTP_cat"/>
</dbReference>
<feature type="non-terminal residue" evidence="6">
    <location>
        <position position="1"/>
    </location>
</feature>
<dbReference type="InParanoid" id="A0A482WK50"/>
<dbReference type="InterPro" id="IPR029021">
    <property type="entry name" value="Prot-tyrosine_phosphatase-like"/>
</dbReference>
<dbReference type="GO" id="GO:0004725">
    <property type="term" value="F:protein tyrosine phosphatase activity"/>
    <property type="evidence" value="ECO:0007669"/>
    <property type="project" value="UniProtKB-EC"/>
</dbReference>
<dbReference type="Pfam" id="PF00102">
    <property type="entry name" value="Y_phosphatase"/>
    <property type="match status" value="1"/>
</dbReference>
<evidence type="ECO:0000259" key="5">
    <source>
        <dbReference type="PROSITE" id="PS50055"/>
    </source>
</evidence>
<dbReference type="OrthoDB" id="6022401at2759"/>
<keyword evidence="3" id="KW-0378">Hydrolase</keyword>
<feature type="domain" description="Tyrosine-protein phosphatase" evidence="5">
    <location>
        <begin position="45"/>
        <end position="146"/>
    </location>
</feature>
<reference evidence="6 7" key="1">
    <citation type="journal article" date="2017" name="Gigascience">
        <title>Genome sequence of the small brown planthopper, Laodelphax striatellus.</title>
        <authorList>
            <person name="Zhu J."/>
            <person name="Jiang F."/>
            <person name="Wang X."/>
            <person name="Yang P."/>
            <person name="Bao Y."/>
            <person name="Zhao W."/>
            <person name="Wang W."/>
            <person name="Lu H."/>
            <person name="Wang Q."/>
            <person name="Cui N."/>
            <person name="Li J."/>
            <person name="Chen X."/>
            <person name="Luo L."/>
            <person name="Yu J."/>
            <person name="Kang L."/>
            <person name="Cui F."/>
        </authorList>
    </citation>
    <scope>NUCLEOTIDE SEQUENCE [LARGE SCALE GENOMIC DNA]</scope>
    <source>
        <strain evidence="6">Lst14</strain>
    </source>
</reference>
<feature type="non-terminal residue" evidence="6">
    <location>
        <position position="146"/>
    </location>
</feature>
<comment type="caution">
    <text evidence="6">The sequence shown here is derived from an EMBL/GenBank/DDBJ whole genome shotgun (WGS) entry which is preliminary data.</text>
</comment>
<evidence type="ECO:0000313" key="7">
    <source>
        <dbReference type="Proteomes" id="UP000291343"/>
    </source>
</evidence>
<dbReference type="SUPFAM" id="SSF52799">
    <property type="entry name" value="(Phosphotyrosine protein) phosphatases II"/>
    <property type="match status" value="1"/>
</dbReference>
<dbReference type="PROSITE" id="PS50055">
    <property type="entry name" value="TYR_PHOSPHATASE_PTP"/>
    <property type="match status" value="1"/>
</dbReference>
<evidence type="ECO:0000256" key="1">
    <source>
        <dbReference type="ARBA" id="ARBA00009580"/>
    </source>
</evidence>
<dbReference type="AlphaFoldDB" id="A0A482WK50"/>
<dbReference type="PRINTS" id="PR00700">
    <property type="entry name" value="PRTYPHPHTASE"/>
</dbReference>
<dbReference type="InterPro" id="IPR050348">
    <property type="entry name" value="Protein-Tyr_Phosphatase"/>
</dbReference>
<dbReference type="EMBL" id="QKKF02033198">
    <property type="protein sequence ID" value="RZF33905.1"/>
    <property type="molecule type" value="Genomic_DNA"/>
</dbReference>
<evidence type="ECO:0000256" key="4">
    <source>
        <dbReference type="ARBA" id="ARBA00022912"/>
    </source>
</evidence>
<dbReference type="PANTHER" id="PTHR19134">
    <property type="entry name" value="RECEPTOR-TYPE TYROSINE-PROTEIN PHOSPHATASE"/>
    <property type="match status" value="1"/>
</dbReference>
<sequence length="146" mass="16942">KQYIFVYRALLEVAQFGDTELRASKLKASVEKLKQLENGREKSKLEEEFEKICRVVEERKSNSVGSGEENCLKNRSEQVIPYDRNRVILTPVLTRDHSTYINASFIEGYDNSESFIITQDPLDCTYADFWRMVCEQNISTLVMLSD</sequence>
<proteinExistence type="inferred from homology"/>
<dbReference type="SMR" id="A0A482WK50"/>